<evidence type="ECO:0000313" key="4">
    <source>
        <dbReference type="Proteomes" id="UP000823598"/>
    </source>
</evidence>
<gene>
    <name evidence="3" type="ORF">IAB88_06600</name>
</gene>
<dbReference type="PANTHER" id="PTHR45947:SF13">
    <property type="entry name" value="TRANSFERASE"/>
    <property type="match status" value="1"/>
</dbReference>
<evidence type="ECO:0000259" key="1">
    <source>
        <dbReference type="Pfam" id="PF00534"/>
    </source>
</evidence>
<proteinExistence type="predicted"/>
<dbReference type="SUPFAM" id="SSF53756">
    <property type="entry name" value="UDP-Glycosyltransferase/glycogen phosphorylase"/>
    <property type="match status" value="1"/>
</dbReference>
<evidence type="ECO:0000259" key="2">
    <source>
        <dbReference type="Pfam" id="PF13439"/>
    </source>
</evidence>
<dbReference type="Pfam" id="PF13439">
    <property type="entry name" value="Glyco_transf_4"/>
    <property type="match status" value="1"/>
</dbReference>
<dbReference type="AlphaFoldDB" id="A0A9D9NKC3"/>
<dbReference type="InterPro" id="IPR001296">
    <property type="entry name" value="Glyco_trans_1"/>
</dbReference>
<dbReference type="InterPro" id="IPR050194">
    <property type="entry name" value="Glycosyltransferase_grp1"/>
</dbReference>
<reference evidence="3" key="1">
    <citation type="submission" date="2020-10" db="EMBL/GenBank/DDBJ databases">
        <authorList>
            <person name="Gilroy R."/>
        </authorList>
    </citation>
    <scope>NUCLEOTIDE SEQUENCE</scope>
    <source>
        <strain evidence="3">6919</strain>
    </source>
</reference>
<feature type="domain" description="Glycosyl transferase family 1" evidence="1">
    <location>
        <begin position="228"/>
        <end position="364"/>
    </location>
</feature>
<dbReference type="Pfam" id="PF00534">
    <property type="entry name" value="Glycos_transf_1"/>
    <property type="match status" value="1"/>
</dbReference>
<dbReference type="Proteomes" id="UP000823598">
    <property type="component" value="Unassembled WGS sequence"/>
</dbReference>
<dbReference type="InterPro" id="IPR028098">
    <property type="entry name" value="Glyco_trans_4-like_N"/>
</dbReference>
<comment type="caution">
    <text evidence="3">The sequence shown here is derived from an EMBL/GenBank/DDBJ whole genome shotgun (WGS) entry which is preliminary data.</text>
</comment>
<dbReference type="EMBL" id="JADIMC010000075">
    <property type="protein sequence ID" value="MBO8476645.1"/>
    <property type="molecule type" value="Genomic_DNA"/>
</dbReference>
<organism evidence="3 4">
    <name type="scientific">Candidatus Limisoma faecipullorum</name>
    <dbReference type="NCBI Taxonomy" id="2840854"/>
    <lineage>
        <taxon>Bacteria</taxon>
        <taxon>Pseudomonadati</taxon>
        <taxon>Bacteroidota</taxon>
        <taxon>Bacteroidia</taxon>
        <taxon>Bacteroidales</taxon>
        <taxon>Candidatus Limisoma</taxon>
    </lineage>
</organism>
<sequence>MKVLVVNKFYYNRGGDCVCSMNLERILREAGNDTAVFSMQYPENVNTEYSDLFASEVAFSGGLFNRLKAASRIFGGDGVKKSFACVLAQFKPDVVHFNNIHSYLSPAIVEMAKDFGAKTVWTLHDYKLICPSYSCLCNKEICERCVGGNKFNVVKRLCMKGGLPGSILAYMEAEYWNRERLQRCTDAFICPSRFMADMMVKDGFDKDKLRVVCNSVSRDIVSGLEIKNVREHYYIYVGRLSKEKGVETLLSVANQLPYNLKIVGGGPLLAELKSHYASEKIEFLGHLSQSEVKKYVADAKFSVIPSEWYENNPLSVIESLCLGTPVAGARIGGIPELVKPGMGFLFRPGDADSLKRTIETAWEGQFDYGWISSNSINRFSEHRYLEEILDIYSR</sequence>
<dbReference type="PANTHER" id="PTHR45947">
    <property type="entry name" value="SULFOQUINOVOSYL TRANSFERASE SQD2"/>
    <property type="match status" value="1"/>
</dbReference>
<protein>
    <submittedName>
        <fullName evidence="3">Glycosyltransferase</fullName>
    </submittedName>
</protein>
<reference evidence="3" key="2">
    <citation type="journal article" date="2021" name="PeerJ">
        <title>Extensive microbial diversity within the chicken gut microbiome revealed by metagenomics and culture.</title>
        <authorList>
            <person name="Gilroy R."/>
            <person name="Ravi A."/>
            <person name="Getino M."/>
            <person name="Pursley I."/>
            <person name="Horton D.L."/>
            <person name="Alikhan N.F."/>
            <person name="Baker D."/>
            <person name="Gharbi K."/>
            <person name="Hall N."/>
            <person name="Watson M."/>
            <person name="Adriaenssens E.M."/>
            <person name="Foster-Nyarko E."/>
            <person name="Jarju S."/>
            <person name="Secka A."/>
            <person name="Antonio M."/>
            <person name="Oren A."/>
            <person name="Chaudhuri R.R."/>
            <person name="La Ragione R."/>
            <person name="Hildebrand F."/>
            <person name="Pallen M.J."/>
        </authorList>
    </citation>
    <scope>NUCLEOTIDE SEQUENCE</scope>
    <source>
        <strain evidence="3">6919</strain>
    </source>
</reference>
<accession>A0A9D9NKC3</accession>
<evidence type="ECO:0000313" key="3">
    <source>
        <dbReference type="EMBL" id="MBO8476645.1"/>
    </source>
</evidence>
<dbReference type="GO" id="GO:0016757">
    <property type="term" value="F:glycosyltransferase activity"/>
    <property type="evidence" value="ECO:0007669"/>
    <property type="project" value="InterPro"/>
</dbReference>
<dbReference type="Gene3D" id="3.40.50.2000">
    <property type="entry name" value="Glycogen Phosphorylase B"/>
    <property type="match status" value="2"/>
</dbReference>
<name>A0A9D9NKC3_9BACT</name>
<feature type="domain" description="Glycosyltransferase subfamily 4-like N-terminal" evidence="2">
    <location>
        <begin position="22"/>
        <end position="217"/>
    </location>
</feature>